<feature type="compositionally biased region" description="Acidic residues" evidence="1">
    <location>
        <begin position="192"/>
        <end position="201"/>
    </location>
</feature>
<dbReference type="GO" id="GO:1990170">
    <property type="term" value="P:stress response to cadmium ion"/>
    <property type="evidence" value="ECO:0007669"/>
    <property type="project" value="TreeGrafter"/>
</dbReference>
<feature type="domain" description="UVR" evidence="2">
    <location>
        <begin position="147"/>
        <end position="182"/>
    </location>
</feature>
<dbReference type="RefSeq" id="WP_091791834.1">
    <property type="nucleotide sequence ID" value="NZ_FNAF01000006.1"/>
</dbReference>
<dbReference type="PANTHER" id="PTHR38430">
    <property type="entry name" value="PROTEIN-ARGININE KINASE ACTIVATOR PROTEIN"/>
    <property type="match status" value="1"/>
</dbReference>
<keyword evidence="4" id="KW-1185">Reference proteome</keyword>
<feature type="compositionally biased region" description="Basic and acidic residues" evidence="1">
    <location>
        <begin position="172"/>
        <end position="185"/>
    </location>
</feature>
<dbReference type="GO" id="GO:0005507">
    <property type="term" value="F:copper ion binding"/>
    <property type="evidence" value="ECO:0007669"/>
    <property type="project" value="TreeGrafter"/>
</dbReference>
<dbReference type="AlphaFoldDB" id="A0A1G6X564"/>
<dbReference type="SUPFAM" id="SSF46600">
    <property type="entry name" value="C-terminal UvrC-binding domain of UvrB"/>
    <property type="match status" value="1"/>
</dbReference>
<protein>
    <submittedName>
        <fullName evidence="3">Protein-arginine kinase activator protein McsA</fullName>
    </submittedName>
</protein>
<dbReference type="STRING" id="2741.SAMN04489866_10654"/>
<dbReference type="PROSITE" id="PS50151">
    <property type="entry name" value="UVR"/>
    <property type="match status" value="1"/>
</dbReference>
<name>A0A1G6X564_PEPNI</name>
<organism evidence="3 4">
    <name type="scientific">Peptococcus niger</name>
    <dbReference type="NCBI Taxonomy" id="2741"/>
    <lineage>
        <taxon>Bacteria</taxon>
        <taxon>Bacillati</taxon>
        <taxon>Bacillota</taxon>
        <taxon>Clostridia</taxon>
        <taxon>Eubacteriales</taxon>
        <taxon>Peptococcaceae</taxon>
        <taxon>Peptococcus</taxon>
    </lineage>
</organism>
<dbReference type="EMBL" id="FNAF01000006">
    <property type="protein sequence ID" value="SDD73251.1"/>
    <property type="molecule type" value="Genomic_DNA"/>
</dbReference>
<keyword evidence="3" id="KW-0418">Kinase</keyword>
<dbReference type="GO" id="GO:1990169">
    <property type="term" value="P:stress response to copper ion"/>
    <property type="evidence" value="ECO:0007669"/>
    <property type="project" value="TreeGrafter"/>
</dbReference>
<sequence length="201" mass="21734">MLCQHCHKNQANYHTVSVINGQKTEEHLCGDCAAALGKAGMATSSLGGFGSFFNENVEPLNLAKMMNSFFTGAPEGVGTPAQTAQEPLPCPSCGMTWRAFQQEGLLGCADCYQHFADLIPPLLRRLHGHTEHVGKVPEGVSTDYSEKRAVDHLRDQLNEAVRAENYERAAELRDEIRAKENEAKAPEPGTADGDEAGDGHA</sequence>
<feature type="region of interest" description="Disordered" evidence="1">
    <location>
        <begin position="172"/>
        <end position="201"/>
    </location>
</feature>
<evidence type="ECO:0000256" key="1">
    <source>
        <dbReference type="SAM" id="MobiDB-lite"/>
    </source>
</evidence>
<keyword evidence="3" id="KW-0808">Transferase</keyword>
<dbReference type="GO" id="GO:0008270">
    <property type="term" value="F:zinc ion binding"/>
    <property type="evidence" value="ECO:0007669"/>
    <property type="project" value="TreeGrafter"/>
</dbReference>
<evidence type="ECO:0000313" key="3">
    <source>
        <dbReference type="EMBL" id="SDD73251.1"/>
    </source>
</evidence>
<evidence type="ECO:0000259" key="2">
    <source>
        <dbReference type="PROSITE" id="PS50151"/>
    </source>
</evidence>
<reference evidence="3 4" key="1">
    <citation type="submission" date="2016-10" db="EMBL/GenBank/DDBJ databases">
        <authorList>
            <person name="de Groot N.N."/>
        </authorList>
    </citation>
    <scope>NUCLEOTIDE SEQUENCE [LARGE SCALE GENOMIC DNA]</scope>
    <source>
        <strain evidence="3 4">DSM 20475</strain>
    </source>
</reference>
<dbReference type="OrthoDB" id="9788704at2"/>
<dbReference type="PIRSF" id="PIRSF015034">
    <property type="entry name" value="YacH"/>
    <property type="match status" value="1"/>
</dbReference>
<dbReference type="InterPro" id="IPR001943">
    <property type="entry name" value="UVR_dom"/>
</dbReference>
<dbReference type="GO" id="GO:0016301">
    <property type="term" value="F:kinase activity"/>
    <property type="evidence" value="ECO:0007669"/>
    <property type="project" value="UniProtKB-KW"/>
</dbReference>
<evidence type="ECO:0000313" key="4">
    <source>
        <dbReference type="Proteomes" id="UP000198995"/>
    </source>
</evidence>
<dbReference type="Pfam" id="PF02151">
    <property type="entry name" value="UVR"/>
    <property type="match status" value="1"/>
</dbReference>
<dbReference type="PANTHER" id="PTHR38430:SF1">
    <property type="entry name" value="PROTEIN-ARGININE KINASE ACTIVATOR PROTEIN"/>
    <property type="match status" value="1"/>
</dbReference>
<dbReference type="Pfam" id="PF24734">
    <property type="entry name" value="DUF7685"/>
    <property type="match status" value="1"/>
</dbReference>
<dbReference type="InterPro" id="IPR056102">
    <property type="entry name" value="DUF7685"/>
</dbReference>
<accession>A0A1G6X564</accession>
<dbReference type="Gene3D" id="4.10.860.10">
    <property type="entry name" value="UVR domain"/>
    <property type="match status" value="1"/>
</dbReference>
<dbReference type="Proteomes" id="UP000198995">
    <property type="component" value="Unassembled WGS sequence"/>
</dbReference>
<dbReference type="InterPro" id="IPR025542">
    <property type="entry name" value="YacH"/>
</dbReference>
<proteinExistence type="predicted"/>
<dbReference type="InterPro" id="IPR036876">
    <property type="entry name" value="UVR_dom_sf"/>
</dbReference>
<gene>
    <name evidence="3" type="ORF">SAMN04489866_10654</name>
</gene>
<dbReference type="GO" id="GO:0046870">
    <property type="term" value="F:cadmium ion binding"/>
    <property type="evidence" value="ECO:0007669"/>
    <property type="project" value="TreeGrafter"/>
</dbReference>
<dbReference type="GO" id="GO:0050897">
    <property type="term" value="F:cobalt ion binding"/>
    <property type="evidence" value="ECO:0007669"/>
    <property type="project" value="TreeGrafter"/>
</dbReference>